<dbReference type="Pfam" id="PF20067">
    <property type="entry name" value="SSL_N"/>
    <property type="match status" value="1"/>
</dbReference>
<evidence type="ECO:0000256" key="1">
    <source>
        <dbReference type="ARBA" id="ARBA00004116"/>
    </source>
</evidence>
<dbReference type="PANTHER" id="PTHR10426">
    <property type="entry name" value="STRICTOSIDINE SYNTHASE-RELATED"/>
    <property type="match status" value="1"/>
</dbReference>
<accession>A0ABC9F9G0</accession>
<dbReference type="EMBL" id="OZ075116">
    <property type="protein sequence ID" value="CAL5071802.1"/>
    <property type="molecule type" value="Genomic_DNA"/>
</dbReference>
<proteinExistence type="inferred from homology"/>
<evidence type="ECO:0000256" key="2">
    <source>
        <dbReference type="ARBA" id="ARBA00009191"/>
    </source>
</evidence>
<comment type="similarity">
    <text evidence="2">Belongs to the strictosidine synthase family.</text>
</comment>
<sequence length="392" mass="42074">MALGLFARRRAGRGGVAGGPRGAQLPHGAGAVAPAAAHAASQQPPPGLTSCPSSSEFLLSSRFNELFHRRVQRLEKLGEGALDAPEDVYVDAAAGGALYTAARDGWLHRMHPAGNGSWERWRFVGGTGLLGITPSADGTMLVCDADKGLLRVGEEGVALLASEVDGSPIRFADAAIEASDGTVYFSDASTRFGFDRWFHDFFESRATGRLLRYDPRTGRTSVVLDHLGFANGVALPRGEAFVVVCESSRFRCMKVWLQGEKAGQAETFIDNLPGCPDNIRLGSDGYFWIALIQARSPWLDLIARWSLAKRVVATFPALLEWVKSTMKGAMVAQVSEDGSIVRVLDDLEGKVINFVTSVNEFNGDIFLGSLATNFIGKLSLAQVTQEQGTVPS</sequence>
<dbReference type="GO" id="GO:0005773">
    <property type="term" value="C:vacuole"/>
    <property type="evidence" value="ECO:0007669"/>
    <property type="project" value="UniProtKB-SubCell"/>
</dbReference>
<evidence type="ECO:0000256" key="4">
    <source>
        <dbReference type="ARBA" id="ARBA00023180"/>
    </source>
</evidence>
<reference evidence="8" key="1">
    <citation type="submission" date="2024-06" db="EMBL/GenBank/DDBJ databases">
        <authorList>
            <person name="Ryan C."/>
        </authorList>
    </citation>
    <scope>NUCLEOTIDE SEQUENCE [LARGE SCALE GENOMIC DNA]</scope>
</reference>
<dbReference type="Pfam" id="PF03088">
    <property type="entry name" value="Str_synth"/>
    <property type="match status" value="1"/>
</dbReference>
<organism evidence="7 8">
    <name type="scientific">Urochloa decumbens</name>
    <dbReference type="NCBI Taxonomy" id="240449"/>
    <lineage>
        <taxon>Eukaryota</taxon>
        <taxon>Viridiplantae</taxon>
        <taxon>Streptophyta</taxon>
        <taxon>Embryophyta</taxon>
        <taxon>Tracheophyta</taxon>
        <taxon>Spermatophyta</taxon>
        <taxon>Magnoliopsida</taxon>
        <taxon>Liliopsida</taxon>
        <taxon>Poales</taxon>
        <taxon>Poaceae</taxon>
        <taxon>PACMAD clade</taxon>
        <taxon>Panicoideae</taxon>
        <taxon>Panicodae</taxon>
        <taxon>Paniceae</taxon>
        <taxon>Melinidinae</taxon>
        <taxon>Urochloa</taxon>
    </lineage>
</organism>
<dbReference type="PANTHER" id="PTHR10426:SF68">
    <property type="entry name" value="OS07G0614000 PROTEIN"/>
    <property type="match status" value="1"/>
</dbReference>
<dbReference type="InterPro" id="IPR018119">
    <property type="entry name" value="Strictosidine_synth_cons-reg"/>
</dbReference>
<dbReference type="AlphaFoldDB" id="A0ABC9F9G0"/>
<keyword evidence="4" id="KW-0325">Glycoprotein</keyword>
<name>A0ABC9F9G0_9POAL</name>
<evidence type="ECO:0000313" key="7">
    <source>
        <dbReference type="EMBL" id="CAL5071802.1"/>
    </source>
</evidence>
<comment type="subcellular location">
    <subcellularLocation>
        <location evidence="1">Vacuole</location>
    </subcellularLocation>
</comment>
<dbReference type="InterPro" id="IPR011042">
    <property type="entry name" value="6-blade_b-propeller_TolB-like"/>
</dbReference>
<feature type="region of interest" description="Disordered" evidence="5">
    <location>
        <begin position="13"/>
        <end position="52"/>
    </location>
</feature>
<feature type="compositionally biased region" description="Low complexity" evidence="5">
    <location>
        <begin position="22"/>
        <end position="42"/>
    </location>
</feature>
<protein>
    <recommendedName>
        <fullName evidence="6">Strictosidine synthase conserved region domain-containing protein</fullName>
    </recommendedName>
</protein>
<keyword evidence="3" id="KW-0926">Vacuole</keyword>
<dbReference type="Gene3D" id="2.120.10.30">
    <property type="entry name" value="TolB, C-terminal domain"/>
    <property type="match status" value="1"/>
</dbReference>
<reference evidence="7 8" key="2">
    <citation type="submission" date="2024-10" db="EMBL/GenBank/DDBJ databases">
        <authorList>
            <person name="Ryan C."/>
        </authorList>
    </citation>
    <scope>NUCLEOTIDE SEQUENCE [LARGE SCALE GENOMIC DNA]</scope>
</reference>
<dbReference type="SUPFAM" id="SSF63829">
    <property type="entry name" value="Calcium-dependent phosphotriesterase"/>
    <property type="match status" value="1"/>
</dbReference>
<evidence type="ECO:0000259" key="6">
    <source>
        <dbReference type="Pfam" id="PF03088"/>
    </source>
</evidence>
<evidence type="ECO:0000256" key="5">
    <source>
        <dbReference type="SAM" id="MobiDB-lite"/>
    </source>
</evidence>
<evidence type="ECO:0000313" key="8">
    <source>
        <dbReference type="Proteomes" id="UP001497457"/>
    </source>
</evidence>
<evidence type="ECO:0000256" key="3">
    <source>
        <dbReference type="ARBA" id="ARBA00022554"/>
    </source>
</evidence>
<gene>
    <name evidence="7" type="ORF">URODEC1_LOCUS103610</name>
</gene>
<feature type="domain" description="Strictosidine synthase conserved region" evidence="6">
    <location>
        <begin position="176"/>
        <end position="259"/>
    </location>
</feature>
<dbReference type="Proteomes" id="UP001497457">
    <property type="component" value="Chromosome 6rd"/>
</dbReference>
<keyword evidence="8" id="KW-1185">Reference proteome</keyword>
<dbReference type="FunFam" id="2.120.10.30:FF:000066">
    <property type="entry name" value="ABC transporter permease protein"/>
    <property type="match status" value="1"/>
</dbReference>